<dbReference type="InterPro" id="IPR036164">
    <property type="entry name" value="bL21-like_sf"/>
</dbReference>
<protein>
    <recommendedName>
        <fullName evidence="4">Large ribosomal subunit protein bL21</fullName>
    </recommendedName>
</protein>
<dbReference type="GO" id="GO:0019843">
    <property type="term" value="F:rRNA binding"/>
    <property type="evidence" value="ECO:0007669"/>
    <property type="project" value="UniProtKB-UniRule"/>
</dbReference>
<comment type="subunit">
    <text evidence="4">Part of the 50S ribosomal subunit. Contacts protein L20.</text>
</comment>
<evidence type="ECO:0000313" key="7">
    <source>
        <dbReference type="Proteomes" id="UP000228921"/>
    </source>
</evidence>
<dbReference type="Proteomes" id="UP000228921">
    <property type="component" value="Unassembled WGS sequence"/>
</dbReference>
<dbReference type="GO" id="GO:0003735">
    <property type="term" value="F:structural constituent of ribosome"/>
    <property type="evidence" value="ECO:0007669"/>
    <property type="project" value="InterPro"/>
</dbReference>
<sequence length="105" mass="11829">MYAVVRTGGRQYRVAPDMVIDVEKVNAEAGDSLTLNEVLLVVPEGGEPLIGRPLVEGAAVQATVLGHYRAKKILIWKYRPGLRYRRRRGHRQTYTRLKIESITGI</sequence>
<dbReference type="SUPFAM" id="SSF141091">
    <property type="entry name" value="L21p-like"/>
    <property type="match status" value="1"/>
</dbReference>
<dbReference type="HAMAP" id="MF_01363">
    <property type="entry name" value="Ribosomal_bL21"/>
    <property type="match status" value="1"/>
</dbReference>
<gene>
    <name evidence="4 6" type="primary">rplU</name>
    <name evidence="6" type="ORF">CUN51_02270</name>
</gene>
<evidence type="ECO:0000256" key="2">
    <source>
        <dbReference type="ARBA" id="ARBA00022980"/>
    </source>
</evidence>
<reference evidence="6 7" key="1">
    <citation type="submission" date="2017-11" db="EMBL/GenBank/DDBJ databases">
        <title>Evolution of Phototrophy in the Chloroflexi Phylum Driven by Horizontal Gene Transfer.</title>
        <authorList>
            <person name="Ward L.M."/>
            <person name="Hemp J."/>
            <person name="Shih P.M."/>
            <person name="Mcglynn S.E."/>
            <person name="Fischer W."/>
        </authorList>
    </citation>
    <scope>NUCLEOTIDE SEQUENCE [LARGE SCALE GENOMIC DNA]</scope>
    <source>
        <strain evidence="6">CP2_2F</strain>
    </source>
</reference>
<dbReference type="InterPro" id="IPR001787">
    <property type="entry name" value="Ribosomal_bL21"/>
</dbReference>
<proteinExistence type="inferred from homology"/>
<dbReference type="Pfam" id="PF00829">
    <property type="entry name" value="Ribosomal_L21p"/>
    <property type="match status" value="1"/>
</dbReference>
<keyword evidence="4 5" id="KW-0694">RNA-binding</keyword>
<accession>A0A2M8P2L8</accession>
<dbReference type="PANTHER" id="PTHR21349">
    <property type="entry name" value="50S RIBOSOMAL PROTEIN L21"/>
    <property type="match status" value="1"/>
</dbReference>
<comment type="caution">
    <text evidence="6">The sequence shown here is derived from an EMBL/GenBank/DDBJ whole genome shotgun (WGS) entry which is preliminary data.</text>
</comment>
<dbReference type="NCBIfam" id="TIGR00061">
    <property type="entry name" value="L21"/>
    <property type="match status" value="1"/>
</dbReference>
<comment type="similarity">
    <text evidence="1 4 5">Belongs to the bacterial ribosomal protein bL21 family.</text>
</comment>
<evidence type="ECO:0000256" key="3">
    <source>
        <dbReference type="ARBA" id="ARBA00023274"/>
    </source>
</evidence>
<dbReference type="InterPro" id="IPR028909">
    <property type="entry name" value="bL21-like"/>
</dbReference>
<evidence type="ECO:0000256" key="1">
    <source>
        <dbReference type="ARBA" id="ARBA00008563"/>
    </source>
</evidence>
<dbReference type="GO" id="GO:0006412">
    <property type="term" value="P:translation"/>
    <property type="evidence" value="ECO:0007669"/>
    <property type="project" value="UniProtKB-UniRule"/>
</dbReference>
<dbReference type="GO" id="GO:0005737">
    <property type="term" value="C:cytoplasm"/>
    <property type="evidence" value="ECO:0007669"/>
    <property type="project" value="UniProtKB-ARBA"/>
</dbReference>
<dbReference type="PANTHER" id="PTHR21349:SF0">
    <property type="entry name" value="LARGE RIBOSOMAL SUBUNIT PROTEIN BL21M"/>
    <property type="match status" value="1"/>
</dbReference>
<evidence type="ECO:0000313" key="6">
    <source>
        <dbReference type="EMBL" id="PJF31788.1"/>
    </source>
</evidence>
<comment type="function">
    <text evidence="4 5">This protein binds to 23S rRNA in the presence of protein L20.</text>
</comment>
<name>A0A2M8P2L8_9CHLR</name>
<keyword evidence="2 4" id="KW-0689">Ribosomal protein</keyword>
<dbReference type="AlphaFoldDB" id="A0A2M8P2L8"/>
<evidence type="ECO:0000256" key="4">
    <source>
        <dbReference type="HAMAP-Rule" id="MF_01363"/>
    </source>
</evidence>
<evidence type="ECO:0000256" key="5">
    <source>
        <dbReference type="RuleBase" id="RU000562"/>
    </source>
</evidence>
<dbReference type="GO" id="GO:1990904">
    <property type="term" value="C:ribonucleoprotein complex"/>
    <property type="evidence" value="ECO:0007669"/>
    <property type="project" value="UniProtKB-KW"/>
</dbReference>
<keyword evidence="4 5" id="KW-0699">rRNA-binding</keyword>
<organism evidence="6 7">
    <name type="scientific">Candidatus Thermofonsia Clade 1 bacterium</name>
    <dbReference type="NCBI Taxonomy" id="2364210"/>
    <lineage>
        <taxon>Bacteria</taxon>
        <taxon>Bacillati</taxon>
        <taxon>Chloroflexota</taxon>
        <taxon>Candidatus Thermofontia</taxon>
        <taxon>Candidatus Thermofonsia Clade 1</taxon>
    </lineage>
</organism>
<keyword evidence="3 4" id="KW-0687">Ribonucleoprotein</keyword>
<dbReference type="EMBL" id="PGTK01000002">
    <property type="protein sequence ID" value="PJF31788.1"/>
    <property type="molecule type" value="Genomic_DNA"/>
</dbReference>
<dbReference type="GO" id="GO:0005840">
    <property type="term" value="C:ribosome"/>
    <property type="evidence" value="ECO:0007669"/>
    <property type="project" value="UniProtKB-KW"/>
</dbReference>